<dbReference type="Proteomes" id="UP001207337">
    <property type="component" value="Unassembled WGS sequence"/>
</dbReference>
<keyword evidence="4" id="KW-1185">Reference proteome</keyword>
<comment type="caution">
    <text evidence="3">The sequence shown here is derived from an EMBL/GenBank/DDBJ whole genome shotgun (WGS) entry which is preliminary data.</text>
</comment>
<dbReference type="PANTHER" id="PTHR34977">
    <property type="entry name" value="UPF0337 PROTEIN YJBJ"/>
    <property type="match status" value="1"/>
</dbReference>
<gene>
    <name evidence="3" type="ORF">LQ318_05775</name>
</gene>
<dbReference type="InterPro" id="IPR050423">
    <property type="entry name" value="UPF0337_stress_rsp"/>
</dbReference>
<dbReference type="InterPro" id="IPR036629">
    <property type="entry name" value="YjbJ_sf"/>
</dbReference>
<name>A0ABT3PX99_9BACT</name>
<dbReference type="PANTHER" id="PTHR34977:SF1">
    <property type="entry name" value="UPF0337 PROTEIN YJBJ"/>
    <property type="match status" value="1"/>
</dbReference>
<accession>A0ABT3PX99</accession>
<dbReference type="Pfam" id="PF05532">
    <property type="entry name" value="CsbD"/>
    <property type="match status" value="1"/>
</dbReference>
<protein>
    <submittedName>
        <fullName evidence="3">CsbD family protein</fullName>
    </submittedName>
</protein>
<dbReference type="RefSeq" id="WP_265788360.1">
    <property type="nucleotide sequence ID" value="NZ_BAABRS010000001.1"/>
</dbReference>
<sequence length="61" mass="7109">MDKLRIEGNWNELKGKLKEEYAELTDDDLTYEEGKEDQLIGNIQQKLGKTKDEIKAIIKDL</sequence>
<proteinExistence type="inferred from homology"/>
<evidence type="ECO:0000313" key="4">
    <source>
        <dbReference type="Proteomes" id="UP001207337"/>
    </source>
</evidence>
<dbReference type="InterPro" id="IPR008462">
    <property type="entry name" value="CsbD"/>
</dbReference>
<dbReference type="EMBL" id="JAJNDC010000001">
    <property type="protein sequence ID" value="MCW9712411.1"/>
    <property type="molecule type" value="Genomic_DNA"/>
</dbReference>
<dbReference type="Gene3D" id="1.10.1470.10">
    <property type="entry name" value="YjbJ"/>
    <property type="match status" value="1"/>
</dbReference>
<evidence type="ECO:0000313" key="3">
    <source>
        <dbReference type="EMBL" id="MCW9712411.1"/>
    </source>
</evidence>
<dbReference type="SUPFAM" id="SSF69047">
    <property type="entry name" value="Hypothetical protein YjbJ"/>
    <property type="match status" value="1"/>
</dbReference>
<feature type="domain" description="CsbD-like" evidence="2">
    <location>
        <begin position="5"/>
        <end position="55"/>
    </location>
</feature>
<comment type="similarity">
    <text evidence="1">Belongs to the UPF0337 (CsbD) family.</text>
</comment>
<evidence type="ECO:0000256" key="1">
    <source>
        <dbReference type="ARBA" id="ARBA00009129"/>
    </source>
</evidence>
<reference evidence="3 4" key="1">
    <citation type="submission" date="2021-11" db="EMBL/GenBank/DDBJ databases">
        <title>Aliifidinibius sp. nov., a new bacterium isolated from saline soil.</title>
        <authorList>
            <person name="Galisteo C."/>
            <person name="De La Haba R."/>
            <person name="Sanchez-Porro C."/>
            <person name="Ventosa A."/>
        </authorList>
    </citation>
    <scope>NUCLEOTIDE SEQUENCE [LARGE SCALE GENOMIC DNA]</scope>
    <source>
        <strain evidence="3 4">KACC 190600</strain>
    </source>
</reference>
<organism evidence="3 4">
    <name type="scientific">Fodinibius salicampi</name>
    <dbReference type="NCBI Taxonomy" id="1920655"/>
    <lineage>
        <taxon>Bacteria</taxon>
        <taxon>Pseudomonadati</taxon>
        <taxon>Balneolota</taxon>
        <taxon>Balneolia</taxon>
        <taxon>Balneolales</taxon>
        <taxon>Balneolaceae</taxon>
        <taxon>Fodinibius</taxon>
    </lineage>
</organism>
<evidence type="ECO:0000259" key="2">
    <source>
        <dbReference type="Pfam" id="PF05532"/>
    </source>
</evidence>